<comment type="caution">
    <text evidence="6">The sequence shown here is derived from an EMBL/GenBank/DDBJ whole genome shotgun (WGS) entry which is preliminary data.</text>
</comment>
<feature type="domain" description="HTH tetR-type" evidence="5">
    <location>
        <begin position="8"/>
        <end position="68"/>
    </location>
</feature>
<evidence type="ECO:0000256" key="1">
    <source>
        <dbReference type="ARBA" id="ARBA00023015"/>
    </source>
</evidence>
<keyword evidence="1" id="KW-0805">Transcription regulation</keyword>
<dbReference type="EMBL" id="JAVDQH010000010">
    <property type="protein sequence ID" value="MDR6244901.1"/>
    <property type="molecule type" value="Genomic_DNA"/>
</dbReference>
<dbReference type="InterPro" id="IPR009057">
    <property type="entry name" value="Homeodomain-like_sf"/>
</dbReference>
<dbReference type="PRINTS" id="PR00455">
    <property type="entry name" value="HTHTETR"/>
</dbReference>
<dbReference type="SUPFAM" id="SSF46689">
    <property type="entry name" value="Homeodomain-like"/>
    <property type="match status" value="1"/>
</dbReference>
<keyword evidence="3" id="KW-0804">Transcription</keyword>
<evidence type="ECO:0000256" key="4">
    <source>
        <dbReference type="PROSITE-ProRule" id="PRU00335"/>
    </source>
</evidence>
<dbReference type="RefSeq" id="WP_188774519.1">
    <property type="nucleotide sequence ID" value="NZ_BMMB01000002.1"/>
</dbReference>
<reference evidence="6 7" key="1">
    <citation type="submission" date="2023-07" db="EMBL/GenBank/DDBJ databases">
        <title>Genomic Encyclopedia of Type Strains, Phase IV (KMG-IV): sequencing the most valuable type-strain genomes for metagenomic binning, comparative biology and taxonomic classification.</title>
        <authorList>
            <person name="Goeker M."/>
        </authorList>
    </citation>
    <scope>NUCLEOTIDE SEQUENCE [LARGE SCALE GENOMIC DNA]</scope>
    <source>
        <strain evidence="6 7">DSM 22170</strain>
    </source>
</reference>
<dbReference type="InterPro" id="IPR050109">
    <property type="entry name" value="HTH-type_TetR-like_transc_reg"/>
</dbReference>
<accession>A0ABU1J062</accession>
<dbReference type="InterPro" id="IPR001647">
    <property type="entry name" value="HTH_TetR"/>
</dbReference>
<dbReference type="PANTHER" id="PTHR30055">
    <property type="entry name" value="HTH-TYPE TRANSCRIPTIONAL REGULATOR RUTR"/>
    <property type="match status" value="1"/>
</dbReference>
<evidence type="ECO:0000259" key="5">
    <source>
        <dbReference type="PROSITE" id="PS50977"/>
    </source>
</evidence>
<gene>
    <name evidence="6" type="ORF">JOC58_002798</name>
</gene>
<evidence type="ECO:0000256" key="3">
    <source>
        <dbReference type="ARBA" id="ARBA00023163"/>
    </source>
</evidence>
<evidence type="ECO:0000313" key="7">
    <source>
        <dbReference type="Proteomes" id="UP001185028"/>
    </source>
</evidence>
<dbReference type="Gene3D" id="1.10.357.10">
    <property type="entry name" value="Tetracycline Repressor, domain 2"/>
    <property type="match status" value="1"/>
</dbReference>
<dbReference type="SUPFAM" id="SSF48498">
    <property type="entry name" value="Tetracyclin repressor-like, C-terminal domain"/>
    <property type="match status" value="1"/>
</dbReference>
<dbReference type="Proteomes" id="UP001185028">
    <property type="component" value="Unassembled WGS sequence"/>
</dbReference>
<dbReference type="Pfam" id="PF00440">
    <property type="entry name" value="TetR_N"/>
    <property type="match status" value="1"/>
</dbReference>
<sequence length="205" mass="24316">MKNEERRQLSQQKLLQAARELLRENNVHAITMNDLMERSGLSKGAIFHYVRSRDEIFIWLLNERLESVDAEFEHEVEQQQEPDFYRPMDAIIKRMMELTDPQEMTNRVFLYLLGKEEDPLIRQALQDFQRQSVQYAEHWIVRGQERGVIPATVDARFVAEYFTLIQFGLRVSHSFADTPHESRLHMSQLREHMIRSLLGMSSEPL</sequence>
<dbReference type="PANTHER" id="PTHR30055:SF234">
    <property type="entry name" value="HTH-TYPE TRANSCRIPTIONAL REGULATOR BETI"/>
    <property type="match status" value="1"/>
</dbReference>
<keyword evidence="7" id="KW-1185">Reference proteome</keyword>
<feature type="DNA-binding region" description="H-T-H motif" evidence="4">
    <location>
        <begin position="31"/>
        <end position="50"/>
    </location>
</feature>
<proteinExistence type="predicted"/>
<organism evidence="6 7">
    <name type="scientific">Paenibacillus hunanensis</name>
    <dbReference type="NCBI Taxonomy" id="539262"/>
    <lineage>
        <taxon>Bacteria</taxon>
        <taxon>Bacillati</taxon>
        <taxon>Bacillota</taxon>
        <taxon>Bacilli</taxon>
        <taxon>Bacillales</taxon>
        <taxon>Paenibacillaceae</taxon>
        <taxon>Paenibacillus</taxon>
    </lineage>
</organism>
<protein>
    <submittedName>
        <fullName evidence="6">AcrR family transcriptional regulator</fullName>
    </submittedName>
</protein>
<dbReference type="InterPro" id="IPR036271">
    <property type="entry name" value="Tet_transcr_reg_TetR-rel_C_sf"/>
</dbReference>
<keyword evidence="2 4" id="KW-0238">DNA-binding</keyword>
<evidence type="ECO:0000256" key="2">
    <source>
        <dbReference type="ARBA" id="ARBA00023125"/>
    </source>
</evidence>
<dbReference type="PROSITE" id="PS50977">
    <property type="entry name" value="HTH_TETR_2"/>
    <property type="match status" value="1"/>
</dbReference>
<name>A0ABU1J062_9BACL</name>
<evidence type="ECO:0000313" key="6">
    <source>
        <dbReference type="EMBL" id="MDR6244901.1"/>
    </source>
</evidence>